<evidence type="ECO:0000313" key="5">
    <source>
        <dbReference type="Proteomes" id="UP001177003"/>
    </source>
</evidence>
<accession>A0AA36A4A2</accession>
<proteinExistence type="predicted"/>
<feature type="compositionally biased region" description="Acidic residues" evidence="3">
    <location>
        <begin position="140"/>
        <end position="158"/>
    </location>
</feature>
<dbReference type="GO" id="GO:0003682">
    <property type="term" value="F:chromatin binding"/>
    <property type="evidence" value="ECO:0007669"/>
    <property type="project" value="TreeGrafter"/>
</dbReference>
<organism evidence="4 5">
    <name type="scientific">Lactuca saligna</name>
    <name type="common">Willowleaf lettuce</name>
    <dbReference type="NCBI Taxonomy" id="75948"/>
    <lineage>
        <taxon>Eukaryota</taxon>
        <taxon>Viridiplantae</taxon>
        <taxon>Streptophyta</taxon>
        <taxon>Embryophyta</taxon>
        <taxon>Tracheophyta</taxon>
        <taxon>Spermatophyta</taxon>
        <taxon>Magnoliopsida</taxon>
        <taxon>eudicotyledons</taxon>
        <taxon>Gunneridae</taxon>
        <taxon>Pentapetalae</taxon>
        <taxon>asterids</taxon>
        <taxon>campanulids</taxon>
        <taxon>Asterales</taxon>
        <taxon>Asteraceae</taxon>
        <taxon>Cichorioideae</taxon>
        <taxon>Cichorieae</taxon>
        <taxon>Lactucinae</taxon>
        <taxon>Lactuca</taxon>
    </lineage>
</organism>
<feature type="region of interest" description="Disordered" evidence="3">
    <location>
        <begin position="118"/>
        <end position="171"/>
    </location>
</feature>
<dbReference type="PANTHER" id="PTHR12628:SF13">
    <property type="entry name" value="HOMEOBOX PROTEIN HAT3.1"/>
    <property type="match status" value="1"/>
</dbReference>
<evidence type="ECO:0000256" key="2">
    <source>
        <dbReference type="ARBA" id="ARBA00023242"/>
    </source>
</evidence>
<dbReference type="Proteomes" id="UP001177003">
    <property type="component" value="Chromosome 9"/>
</dbReference>
<dbReference type="GO" id="GO:0045814">
    <property type="term" value="P:negative regulation of gene expression, epigenetic"/>
    <property type="evidence" value="ECO:0007669"/>
    <property type="project" value="TreeGrafter"/>
</dbReference>
<dbReference type="EMBL" id="OX465085">
    <property type="protein sequence ID" value="CAI9302932.1"/>
    <property type="molecule type" value="Genomic_DNA"/>
</dbReference>
<evidence type="ECO:0000256" key="3">
    <source>
        <dbReference type="SAM" id="MobiDB-lite"/>
    </source>
</evidence>
<name>A0AA36A4A2_LACSI</name>
<keyword evidence="2" id="KW-0539">Nucleus</keyword>
<sequence length="186" mass="20922">MRFGWADDHTLEIEGTKRGSLNNDSRRKSQMIPSEFMGAEMEIKFRFFLLIGDYLARFCAEYLVDLVPPHDKGWLCPVCDCKVDCVDLLNDSMGTDLSINDTWEKVFPETAVYGDKFNDISGLPDDSEDDNDNPDAPQVAEDEVDVEDPSSNESDESDFSSASSDFGAISNKTNNCLSVYQSFIFY</sequence>
<protein>
    <submittedName>
        <fullName evidence="4">Uncharacterized protein</fullName>
    </submittedName>
</protein>
<dbReference type="AlphaFoldDB" id="A0AA36A4A2"/>
<comment type="subcellular location">
    <subcellularLocation>
        <location evidence="1">Nucleus</location>
    </subcellularLocation>
</comment>
<evidence type="ECO:0000313" key="4">
    <source>
        <dbReference type="EMBL" id="CAI9302932.1"/>
    </source>
</evidence>
<dbReference type="PANTHER" id="PTHR12628">
    <property type="entry name" value="POLYCOMB-LIKE TRANSCRIPTION FACTOR"/>
    <property type="match status" value="1"/>
</dbReference>
<reference evidence="4" key="1">
    <citation type="submission" date="2023-04" db="EMBL/GenBank/DDBJ databases">
        <authorList>
            <person name="Vijverberg K."/>
            <person name="Xiong W."/>
            <person name="Schranz E."/>
        </authorList>
    </citation>
    <scope>NUCLEOTIDE SEQUENCE</scope>
</reference>
<evidence type="ECO:0000256" key="1">
    <source>
        <dbReference type="ARBA" id="ARBA00004123"/>
    </source>
</evidence>
<dbReference type="GO" id="GO:0003677">
    <property type="term" value="F:DNA binding"/>
    <property type="evidence" value="ECO:0007669"/>
    <property type="project" value="TreeGrafter"/>
</dbReference>
<gene>
    <name evidence="4" type="ORF">LSALG_LOCUS41396</name>
</gene>
<keyword evidence="5" id="KW-1185">Reference proteome</keyword>
<dbReference type="GO" id="GO:0005634">
    <property type="term" value="C:nucleus"/>
    <property type="evidence" value="ECO:0007669"/>
    <property type="project" value="UniProtKB-SubCell"/>
</dbReference>